<name>A0AAD4KWJ5_9EURO</name>
<sequence>MSDKTASIQEPYCGICREPIGLSESHSSLQWDEDPEGNVKTFVDRSWFYCYRAICVQKPADQPPREKYHLSGVGAYLNKELVFELPAESDCVSQLAQQYKSKGPLTKLPLMTNMKYVSWCDEKPSVYPQAYTIHDKCWHYLNGALAADLKHQLPRLLAALRTRCNSRPSSGCGYVKDRLAVIMDTRDFFVDACMRDLNIDGIDNMFSTFLGMYLTKMFFFSNFGPRKHDNANWNRSILQGRNLPNEIHEMIAMHLDFSTLVSYMKALGLRFGDIFWKGRLRKVKQIKDFGPWVFDVDEQNWEQLTVEIERTLAAFNVLKGAVQAVKVFCSGDRMARRVNAVLL</sequence>
<dbReference type="AlphaFoldDB" id="A0AAD4KWJ5"/>
<dbReference type="RefSeq" id="XP_046075130.1">
    <property type="nucleotide sequence ID" value="XM_046221669.1"/>
</dbReference>
<protein>
    <submittedName>
        <fullName evidence="1">Uncharacterized protein</fullName>
    </submittedName>
</protein>
<reference evidence="1" key="1">
    <citation type="submission" date="2021-12" db="EMBL/GenBank/DDBJ databases">
        <title>Convergent genome expansion in fungi linked to evolution of root-endophyte symbiosis.</title>
        <authorList>
            <consortium name="DOE Joint Genome Institute"/>
            <person name="Ke Y.-H."/>
            <person name="Bonito G."/>
            <person name="Liao H.-L."/>
            <person name="Looney B."/>
            <person name="Rojas-Flechas A."/>
            <person name="Nash J."/>
            <person name="Hameed K."/>
            <person name="Schadt C."/>
            <person name="Martin F."/>
            <person name="Crous P.W."/>
            <person name="Miettinen O."/>
            <person name="Magnuson J.K."/>
            <person name="Labbe J."/>
            <person name="Jacobson D."/>
            <person name="Doktycz M.J."/>
            <person name="Veneault-Fourrey C."/>
            <person name="Kuo A."/>
            <person name="Mondo S."/>
            <person name="Calhoun S."/>
            <person name="Riley R."/>
            <person name="Ohm R."/>
            <person name="LaButti K."/>
            <person name="Andreopoulos B."/>
            <person name="Pangilinan J."/>
            <person name="Nolan M."/>
            <person name="Tritt A."/>
            <person name="Clum A."/>
            <person name="Lipzen A."/>
            <person name="Daum C."/>
            <person name="Barry K."/>
            <person name="Grigoriev I.V."/>
            <person name="Vilgalys R."/>
        </authorList>
    </citation>
    <scope>NUCLEOTIDE SEQUENCE</scope>
    <source>
        <strain evidence="1">PMI_201</strain>
    </source>
</reference>
<dbReference type="Proteomes" id="UP001201262">
    <property type="component" value="Unassembled WGS sequence"/>
</dbReference>
<gene>
    <name evidence="1" type="ORF">BGW36DRAFT_445369</name>
</gene>
<organism evidence="1 2">
    <name type="scientific">Talaromyces proteolyticus</name>
    <dbReference type="NCBI Taxonomy" id="1131652"/>
    <lineage>
        <taxon>Eukaryota</taxon>
        <taxon>Fungi</taxon>
        <taxon>Dikarya</taxon>
        <taxon>Ascomycota</taxon>
        <taxon>Pezizomycotina</taxon>
        <taxon>Eurotiomycetes</taxon>
        <taxon>Eurotiomycetidae</taxon>
        <taxon>Eurotiales</taxon>
        <taxon>Trichocomaceae</taxon>
        <taxon>Talaromyces</taxon>
        <taxon>Talaromyces sect. Bacilispori</taxon>
    </lineage>
</organism>
<evidence type="ECO:0000313" key="1">
    <source>
        <dbReference type="EMBL" id="KAH8701754.1"/>
    </source>
</evidence>
<proteinExistence type="predicted"/>
<keyword evidence="2" id="KW-1185">Reference proteome</keyword>
<dbReference type="EMBL" id="JAJTJA010000003">
    <property type="protein sequence ID" value="KAH8701754.1"/>
    <property type="molecule type" value="Genomic_DNA"/>
</dbReference>
<dbReference type="GeneID" id="70251956"/>
<comment type="caution">
    <text evidence="1">The sequence shown here is derived from an EMBL/GenBank/DDBJ whole genome shotgun (WGS) entry which is preliminary data.</text>
</comment>
<evidence type="ECO:0000313" key="2">
    <source>
        <dbReference type="Proteomes" id="UP001201262"/>
    </source>
</evidence>
<accession>A0AAD4KWJ5</accession>